<keyword evidence="6 9" id="KW-0812">Transmembrane</keyword>
<evidence type="ECO:0000256" key="8">
    <source>
        <dbReference type="ARBA" id="ARBA00023136"/>
    </source>
</evidence>
<dbReference type="GO" id="GO:0009236">
    <property type="term" value="P:cobalamin biosynthetic process"/>
    <property type="evidence" value="ECO:0007669"/>
    <property type="project" value="UniProtKB-UniRule"/>
</dbReference>
<dbReference type="Proteomes" id="UP000277766">
    <property type="component" value="Unassembled WGS sequence"/>
</dbReference>
<comment type="similarity">
    <text evidence="3 9">Belongs to the CobD/CbiB family.</text>
</comment>
<dbReference type="GO" id="GO:0015420">
    <property type="term" value="F:ABC-type vitamin B12 transporter activity"/>
    <property type="evidence" value="ECO:0007669"/>
    <property type="project" value="UniProtKB-UniRule"/>
</dbReference>
<reference evidence="10 11" key="1">
    <citation type="submission" date="2018-12" db="EMBL/GenBank/DDBJ databases">
        <title>Deinococcus radiophilus ATCC 27603 genome sequencing and assembly.</title>
        <authorList>
            <person name="Maclea K.S."/>
            <person name="Maynard C.R."/>
        </authorList>
    </citation>
    <scope>NUCLEOTIDE SEQUENCE [LARGE SCALE GENOMIC DNA]</scope>
    <source>
        <strain evidence="10 11">ATCC 27603</strain>
    </source>
</reference>
<comment type="function">
    <text evidence="9">Converts cobyric acid to cobinamide by the addition of aminopropanol on the F carboxylic group.</text>
</comment>
<dbReference type="AlphaFoldDB" id="A0A431VPQ3"/>
<gene>
    <name evidence="9 10" type="primary">cobD</name>
    <name evidence="10" type="ORF">EJ104_11920</name>
</gene>
<evidence type="ECO:0000256" key="7">
    <source>
        <dbReference type="ARBA" id="ARBA00022989"/>
    </source>
</evidence>
<dbReference type="Pfam" id="PF03186">
    <property type="entry name" value="CobD_Cbib"/>
    <property type="match status" value="1"/>
</dbReference>
<dbReference type="InterPro" id="IPR004485">
    <property type="entry name" value="Cobalamin_biosynth_CobD/CbiB"/>
</dbReference>
<proteinExistence type="inferred from homology"/>
<keyword evidence="7 9" id="KW-1133">Transmembrane helix</keyword>
<dbReference type="RefSeq" id="WP_126353103.1">
    <property type="nucleotide sequence ID" value="NZ_CP086382.1"/>
</dbReference>
<name>A0A431VPQ3_9DEIO</name>
<keyword evidence="8 9" id="KW-0472">Membrane</keyword>
<keyword evidence="5 9" id="KW-0169">Cobalamin biosynthesis</keyword>
<dbReference type="EMBL" id="RXPE01000035">
    <property type="protein sequence ID" value="RTR25201.1"/>
    <property type="molecule type" value="Genomic_DNA"/>
</dbReference>
<keyword evidence="11" id="KW-1185">Reference proteome</keyword>
<evidence type="ECO:0000256" key="6">
    <source>
        <dbReference type="ARBA" id="ARBA00022692"/>
    </source>
</evidence>
<dbReference type="OrthoDB" id="9811967at2"/>
<comment type="pathway">
    <text evidence="2 9">Cofactor biosynthesis; adenosylcobalamin biosynthesis.</text>
</comment>
<dbReference type="UniPathway" id="UPA00148"/>
<evidence type="ECO:0000256" key="3">
    <source>
        <dbReference type="ARBA" id="ARBA00006263"/>
    </source>
</evidence>
<accession>A0A431VPQ3</accession>
<comment type="caution">
    <text evidence="10">The sequence shown here is derived from an EMBL/GenBank/DDBJ whole genome shotgun (WGS) entry which is preliminary data.</text>
</comment>
<evidence type="ECO:0000256" key="4">
    <source>
        <dbReference type="ARBA" id="ARBA00022475"/>
    </source>
</evidence>
<comment type="subcellular location">
    <subcellularLocation>
        <location evidence="1 9">Cell membrane</location>
        <topology evidence="1 9">Multi-pass membrane protein</topology>
    </subcellularLocation>
</comment>
<protein>
    <recommendedName>
        <fullName evidence="9">Cobalamin biosynthesis protein CobD</fullName>
    </recommendedName>
</protein>
<evidence type="ECO:0000256" key="9">
    <source>
        <dbReference type="HAMAP-Rule" id="MF_00024"/>
    </source>
</evidence>
<dbReference type="GO" id="GO:0048472">
    <property type="term" value="F:threonine-phosphate decarboxylase activity"/>
    <property type="evidence" value="ECO:0007669"/>
    <property type="project" value="InterPro"/>
</dbReference>
<evidence type="ECO:0000313" key="10">
    <source>
        <dbReference type="EMBL" id="RTR25201.1"/>
    </source>
</evidence>
<evidence type="ECO:0000256" key="2">
    <source>
        <dbReference type="ARBA" id="ARBA00004953"/>
    </source>
</evidence>
<dbReference type="NCBIfam" id="TIGR00380">
    <property type="entry name" value="cobal_cbiB"/>
    <property type="match status" value="1"/>
</dbReference>
<dbReference type="PANTHER" id="PTHR34308:SF1">
    <property type="entry name" value="COBALAMIN BIOSYNTHESIS PROTEIN CBIB"/>
    <property type="match status" value="1"/>
</dbReference>
<dbReference type="GO" id="GO:0005886">
    <property type="term" value="C:plasma membrane"/>
    <property type="evidence" value="ECO:0007669"/>
    <property type="project" value="UniProtKB-SubCell"/>
</dbReference>
<evidence type="ECO:0000256" key="1">
    <source>
        <dbReference type="ARBA" id="ARBA00004651"/>
    </source>
</evidence>
<organism evidence="10 11">
    <name type="scientific">Deinococcus radiophilus</name>
    <dbReference type="NCBI Taxonomy" id="32062"/>
    <lineage>
        <taxon>Bacteria</taxon>
        <taxon>Thermotogati</taxon>
        <taxon>Deinococcota</taxon>
        <taxon>Deinococci</taxon>
        <taxon>Deinococcales</taxon>
        <taxon>Deinococcaceae</taxon>
        <taxon>Deinococcus</taxon>
    </lineage>
</organism>
<dbReference type="HAMAP" id="MF_00024">
    <property type="entry name" value="CobD_CbiB"/>
    <property type="match status" value="1"/>
</dbReference>
<evidence type="ECO:0000256" key="5">
    <source>
        <dbReference type="ARBA" id="ARBA00022573"/>
    </source>
</evidence>
<sequence>MLLALALDALGEPPAPLHPVVWMGHYLKWTRKRWRGETFRHQLAEGAAGWALGAGLAAGAGLVASRAPWAVQGALLKPLLARRALFAAVAEVGAALEQGDLPQARRLLSWHLVSRDTSELSAAEVAGAAIESLAENLSDSVIAPLLAYRVGGLPLAAAYRLSNTADAMWGYHTPELEYAGKTAARVDDLLNLAPARLTALCALLAAGGRGWRVWAQDRRKTTSPNAGHPMSVFAGALDIKLDKRGVYVLNAGGREPSPADLTRAVRLANGTFLIGVLGLLVKA</sequence>
<evidence type="ECO:0000313" key="11">
    <source>
        <dbReference type="Proteomes" id="UP000277766"/>
    </source>
</evidence>
<keyword evidence="4 9" id="KW-1003">Cell membrane</keyword>
<dbReference type="PANTHER" id="PTHR34308">
    <property type="entry name" value="COBALAMIN BIOSYNTHESIS PROTEIN CBIB"/>
    <property type="match status" value="1"/>
</dbReference>